<dbReference type="Pfam" id="PF07886">
    <property type="entry name" value="BA14K"/>
    <property type="match status" value="1"/>
</dbReference>
<keyword evidence="9" id="KW-1185">Reference proteome</keyword>
<evidence type="ECO:0000256" key="3">
    <source>
        <dbReference type="ARBA" id="ARBA00020552"/>
    </source>
</evidence>
<comment type="similarity">
    <text evidence="2">Belongs to the BA14k family.</text>
</comment>
<keyword evidence="7" id="KW-0732">Signal</keyword>
<proteinExistence type="inferred from homology"/>
<keyword evidence="4" id="KW-1003">Cell membrane</keyword>
<evidence type="ECO:0000256" key="2">
    <source>
        <dbReference type="ARBA" id="ARBA00010270"/>
    </source>
</evidence>
<comment type="caution">
    <text evidence="8">The sequence shown here is derived from an EMBL/GenBank/DDBJ whole genome shotgun (WGS) entry which is preliminary data.</text>
</comment>
<protein>
    <recommendedName>
        <fullName evidence="3">Lectin-like protein BA14k</fullName>
    </recommendedName>
</protein>
<dbReference type="GO" id="GO:0030246">
    <property type="term" value="F:carbohydrate binding"/>
    <property type="evidence" value="ECO:0007669"/>
    <property type="project" value="UniProtKB-KW"/>
</dbReference>
<evidence type="ECO:0000256" key="5">
    <source>
        <dbReference type="ARBA" id="ARBA00022734"/>
    </source>
</evidence>
<reference evidence="8 9" key="1">
    <citation type="submission" date="2020-08" db="EMBL/GenBank/DDBJ databases">
        <title>Genomic Encyclopedia of Type Strains, Phase IV (KMG-IV): sequencing the most valuable type-strain genomes for metagenomic binning, comparative biology and taxonomic classification.</title>
        <authorList>
            <person name="Goeker M."/>
        </authorList>
    </citation>
    <scope>NUCLEOTIDE SEQUENCE [LARGE SCALE GENOMIC DNA]</scope>
    <source>
        <strain evidence="8 9">DSM 29514</strain>
    </source>
</reference>
<dbReference type="RefSeq" id="WP_062553261.1">
    <property type="nucleotide sequence ID" value="NZ_CP049250.1"/>
</dbReference>
<evidence type="ECO:0000256" key="7">
    <source>
        <dbReference type="SAM" id="SignalP"/>
    </source>
</evidence>
<comment type="function">
    <text evidence="6">Has immunoglobulin-binding and hemagglutination properties, and can bind to mannose. Essential for virulence. May be involved in LPS biosynthesis or polysaccharide transport.</text>
</comment>
<evidence type="ECO:0000313" key="9">
    <source>
        <dbReference type="Proteomes" id="UP000519897"/>
    </source>
</evidence>
<evidence type="ECO:0000256" key="4">
    <source>
        <dbReference type="ARBA" id="ARBA00022475"/>
    </source>
</evidence>
<dbReference type="Proteomes" id="UP000519897">
    <property type="component" value="Unassembled WGS sequence"/>
</dbReference>
<feature type="chain" id="PRO_5031433940" description="Lectin-like protein BA14k" evidence="7">
    <location>
        <begin position="28"/>
        <end position="156"/>
    </location>
</feature>
<accession>A0A7W6LGW2</accession>
<evidence type="ECO:0000256" key="1">
    <source>
        <dbReference type="ARBA" id="ARBA00004167"/>
    </source>
</evidence>
<dbReference type="InterPro" id="IPR012413">
    <property type="entry name" value="BA14K"/>
</dbReference>
<comment type="subcellular location">
    <subcellularLocation>
        <location evidence="1">Membrane</location>
        <topology evidence="1">Single-pass membrane protein</topology>
    </subcellularLocation>
</comment>
<gene>
    <name evidence="8" type="ORF">GGQ72_001501</name>
</gene>
<name>A0A7W6LGW2_9HYPH</name>
<sequence length="156" mass="17885">MGIFTRKLAVMATALVVTVTGLAPAQAMPFAPVQQKQSAEAPVVNVQFDRRWDRRHDRRWDRRHEYRGGYYNGYRGYRERRSGYRYHNGYWFPLAAFAAGAIIGGATTAPRAVAPAGALSSRHYAWCQQRYKTYRAYDNTYVANSAGERRYCNSPY</sequence>
<evidence type="ECO:0000256" key="6">
    <source>
        <dbReference type="ARBA" id="ARBA00025321"/>
    </source>
</evidence>
<keyword evidence="5" id="KW-0430">Lectin</keyword>
<dbReference type="AlphaFoldDB" id="A0A7W6LGW2"/>
<feature type="signal peptide" evidence="7">
    <location>
        <begin position="1"/>
        <end position="27"/>
    </location>
</feature>
<dbReference type="EMBL" id="JACIEC010000001">
    <property type="protein sequence ID" value="MBB4143002.1"/>
    <property type="molecule type" value="Genomic_DNA"/>
</dbReference>
<keyword evidence="4" id="KW-0472">Membrane</keyword>
<evidence type="ECO:0000313" key="8">
    <source>
        <dbReference type="EMBL" id="MBB4143002.1"/>
    </source>
</evidence>
<organism evidence="8 9">
    <name type="scientific">Rhizobium rhizoryzae</name>
    <dbReference type="NCBI Taxonomy" id="451876"/>
    <lineage>
        <taxon>Bacteria</taxon>
        <taxon>Pseudomonadati</taxon>
        <taxon>Pseudomonadota</taxon>
        <taxon>Alphaproteobacteria</taxon>
        <taxon>Hyphomicrobiales</taxon>
        <taxon>Rhizobiaceae</taxon>
        <taxon>Rhizobium/Agrobacterium group</taxon>
        <taxon>Rhizobium</taxon>
    </lineage>
</organism>
<dbReference type="GO" id="GO:0016020">
    <property type="term" value="C:membrane"/>
    <property type="evidence" value="ECO:0007669"/>
    <property type="project" value="UniProtKB-SubCell"/>
</dbReference>